<gene>
    <name evidence="2" type="ORF">HRJ34_23440</name>
</gene>
<dbReference type="GO" id="GO:0004029">
    <property type="term" value="F:aldehyde dehydrogenase (NAD+) activity"/>
    <property type="evidence" value="ECO:0007669"/>
    <property type="project" value="TreeGrafter"/>
</dbReference>
<dbReference type="SUPFAM" id="SSF51735">
    <property type="entry name" value="NAD(P)-binding Rossmann-fold domains"/>
    <property type="match status" value="1"/>
</dbReference>
<dbReference type="RefSeq" id="WP_208632597.1">
    <property type="nucleotide sequence ID" value="NZ_CP059319.1"/>
</dbReference>
<dbReference type="Proteomes" id="UP000664914">
    <property type="component" value="Chromosome"/>
</dbReference>
<sequence length="302" mass="32338">MKTLVVGGTGLIGAHVALALEASGHAVTIAARRPPEAAAVRHLPVLVGDYAAGDFTPDRLAGFDGLVFAAGNDFRHVPQGMDEAEHLDRVNTRGVPAFFAQARAAGVKRAVHVGTFYPHVAPWSVDASAYVRSRLLAEEAARALARQDFAVCSVNPPFVLGRLEGVEVLGAQIHARYALGQYPDMPVFAIAGGTNFMTVHAVSDAVIGALARGEPGAAYLIGDENLSFLEYFRCLFDAAGNPTRLAVEDRSHPLLPDDMLYAGRGTVINYEPDPVERELLDYRRGDLGRVIRAIVADCRRNG</sequence>
<dbReference type="AlphaFoldDB" id="A0A975HDE6"/>
<evidence type="ECO:0000259" key="1">
    <source>
        <dbReference type="Pfam" id="PF01370"/>
    </source>
</evidence>
<name>A0A975HDE6_9SPHN</name>
<dbReference type="Pfam" id="PF01370">
    <property type="entry name" value="Epimerase"/>
    <property type="match status" value="1"/>
</dbReference>
<proteinExistence type="predicted"/>
<organism evidence="2 3">
    <name type="scientific">Rhizorhabdus wittichii</name>
    <dbReference type="NCBI Taxonomy" id="160791"/>
    <lineage>
        <taxon>Bacteria</taxon>
        <taxon>Pseudomonadati</taxon>
        <taxon>Pseudomonadota</taxon>
        <taxon>Alphaproteobacteria</taxon>
        <taxon>Sphingomonadales</taxon>
        <taxon>Sphingomonadaceae</taxon>
        <taxon>Rhizorhabdus</taxon>
    </lineage>
</organism>
<dbReference type="InterPro" id="IPR001509">
    <property type="entry name" value="Epimerase_deHydtase"/>
</dbReference>
<dbReference type="GO" id="GO:0005737">
    <property type="term" value="C:cytoplasm"/>
    <property type="evidence" value="ECO:0007669"/>
    <property type="project" value="TreeGrafter"/>
</dbReference>
<reference evidence="2" key="1">
    <citation type="submission" date="2020-07" db="EMBL/GenBank/DDBJ databases">
        <authorList>
            <person name="Camacho E."/>
        </authorList>
    </citation>
    <scope>NUCLEOTIDE SEQUENCE</scope>
    <source>
        <strain evidence="2">MPO218</strain>
    </source>
</reference>
<evidence type="ECO:0000313" key="3">
    <source>
        <dbReference type="Proteomes" id="UP000664914"/>
    </source>
</evidence>
<evidence type="ECO:0000313" key="2">
    <source>
        <dbReference type="EMBL" id="QTH21237.1"/>
    </source>
</evidence>
<feature type="domain" description="NAD-dependent epimerase/dehydratase" evidence="1">
    <location>
        <begin position="4"/>
        <end position="222"/>
    </location>
</feature>
<dbReference type="InterPro" id="IPR036291">
    <property type="entry name" value="NAD(P)-bd_dom_sf"/>
</dbReference>
<dbReference type="InterPro" id="IPR051783">
    <property type="entry name" value="NAD(P)-dependent_oxidoreduct"/>
</dbReference>
<protein>
    <submittedName>
        <fullName evidence="2">NAD-dependent epimerase/dehydratase family protein</fullName>
    </submittedName>
</protein>
<accession>A0A975HDE6</accession>
<reference evidence="2" key="2">
    <citation type="submission" date="2021-04" db="EMBL/GenBank/DDBJ databases">
        <title>Isolation and genomic analysis of the ibuprofen-degrading bacterium Sphingomonas strain MPO218.</title>
        <authorList>
            <person name="Aulestia M."/>
            <person name="Flores A."/>
            <person name="Mangas E.L."/>
            <person name="Perez-Pulido A.J."/>
            <person name="Santero E."/>
            <person name="Camacho E.M."/>
        </authorList>
    </citation>
    <scope>NUCLEOTIDE SEQUENCE</scope>
    <source>
        <strain evidence="2">MPO218</strain>
    </source>
</reference>
<dbReference type="PANTHER" id="PTHR48079:SF6">
    <property type="entry name" value="NAD(P)-BINDING DOMAIN-CONTAINING PROTEIN-RELATED"/>
    <property type="match status" value="1"/>
</dbReference>
<dbReference type="PANTHER" id="PTHR48079">
    <property type="entry name" value="PROTEIN YEEZ"/>
    <property type="match status" value="1"/>
</dbReference>
<dbReference type="Gene3D" id="3.40.50.720">
    <property type="entry name" value="NAD(P)-binding Rossmann-like Domain"/>
    <property type="match status" value="1"/>
</dbReference>
<dbReference type="EMBL" id="CP059319">
    <property type="protein sequence ID" value="QTH21237.1"/>
    <property type="molecule type" value="Genomic_DNA"/>
</dbReference>